<protein>
    <submittedName>
        <fullName evidence="5">Cobyrinic acid ac-diamide synthase</fullName>
    </submittedName>
</protein>
<evidence type="ECO:0000256" key="1">
    <source>
        <dbReference type="ARBA" id="ARBA00022723"/>
    </source>
</evidence>
<keyword evidence="1" id="KW-0479">Metal-binding</keyword>
<gene>
    <name evidence="5" type="ORF">U14_01212</name>
</gene>
<reference evidence="5" key="1">
    <citation type="journal article" date="2015" name="PeerJ">
        <title>First genomic representation of candidate bacterial phylum KSB3 points to enhanced environmental sensing as a trigger of wastewater bulking.</title>
        <authorList>
            <person name="Sekiguchi Y."/>
            <person name="Ohashi A."/>
            <person name="Parks D.H."/>
            <person name="Yamauchi T."/>
            <person name="Tyson G.W."/>
            <person name="Hugenholtz P."/>
        </authorList>
    </citation>
    <scope>NUCLEOTIDE SEQUENCE [LARGE SCALE GENOMIC DNA]</scope>
</reference>
<sequence length="292" mass="31514">MKELVIISGKGGTGKTSIAASFAALAQSAVIADCDVDAANLHLLLAPRILRRETFRSGETAAINPDMCIQCGACREHCRFNAIDEHYVIHPAACEGCRVCWHVCPVKSVELRENVCGEWFVSETRYGMFVHAELGIAAENSGKLVATVRQEAKRLAQKQQAELVIIDGSPGIGCPVISSVAGAALALVITEPTQSGLHDLTRVAELTAHFKTPTAVCVNKADLNPGMTQKIMASCEERGLLFEGTIAYDQAMVDAVVHGTPVVEHSQGEAARQIRELWQRIEQRLNGMSEKP</sequence>
<dbReference type="EMBL" id="DF820455">
    <property type="protein sequence ID" value="GAK49987.1"/>
    <property type="molecule type" value="Genomic_DNA"/>
</dbReference>
<feature type="domain" description="4Fe-4S ferredoxin-type" evidence="4">
    <location>
        <begin position="85"/>
        <end position="114"/>
    </location>
</feature>
<evidence type="ECO:0000313" key="6">
    <source>
        <dbReference type="Proteomes" id="UP000030700"/>
    </source>
</evidence>
<dbReference type="PROSITE" id="PS51379">
    <property type="entry name" value="4FE4S_FER_2"/>
    <property type="match status" value="2"/>
</dbReference>
<evidence type="ECO:0000256" key="3">
    <source>
        <dbReference type="ARBA" id="ARBA00023014"/>
    </source>
</evidence>
<proteinExistence type="predicted"/>
<dbReference type="InterPro" id="IPR002586">
    <property type="entry name" value="CobQ/CobB/MinD/ParA_Nub-bd_dom"/>
</dbReference>
<dbReference type="PANTHER" id="PTHR43534:SF1">
    <property type="entry name" value="4FE-4S CLUSTER CONTAINING PARA FAMILY ATPASE PROTEIN"/>
    <property type="match status" value="1"/>
</dbReference>
<dbReference type="CDD" id="cd03110">
    <property type="entry name" value="SIMIBI_bact_arch"/>
    <property type="match status" value="1"/>
</dbReference>
<keyword evidence="3" id="KW-0411">Iron-sulfur</keyword>
<dbReference type="AlphaFoldDB" id="A0A0S6VX63"/>
<dbReference type="Proteomes" id="UP000030700">
    <property type="component" value="Unassembled WGS sequence"/>
</dbReference>
<keyword evidence="2" id="KW-0408">Iron</keyword>
<organism evidence="5">
    <name type="scientific">Candidatus Moduliflexus flocculans</name>
    <dbReference type="NCBI Taxonomy" id="1499966"/>
    <lineage>
        <taxon>Bacteria</taxon>
        <taxon>Candidatus Moduliflexota</taxon>
        <taxon>Candidatus Moduliflexia</taxon>
        <taxon>Candidatus Moduliflexales</taxon>
        <taxon>Candidatus Moduliflexaceae</taxon>
    </lineage>
</organism>
<dbReference type="Pfam" id="PF01656">
    <property type="entry name" value="CbiA"/>
    <property type="match status" value="1"/>
</dbReference>
<evidence type="ECO:0000313" key="5">
    <source>
        <dbReference type="EMBL" id="GAK49987.1"/>
    </source>
</evidence>
<dbReference type="Gene3D" id="3.30.70.20">
    <property type="match status" value="1"/>
</dbReference>
<dbReference type="STRING" id="1499966.U14_01212"/>
<feature type="domain" description="4Fe-4S ferredoxin-type" evidence="4">
    <location>
        <begin position="59"/>
        <end position="84"/>
    </location>
</feature>
<dbReference type="Gene3D" id="3.40.50.300">
    <property type="entry name" value="P-loop containing nucleotide triphosphate hydrolases"/>
    <property type="match status" value="1"/>
</dbReference>
<dbReference type="GO" id="GO:0046872">
    <property type="term" value="F:metal ion binding"/>
    <property type="evidence" value="ECO:0007669"/>
    <property type="project" value="UniProtKB-KW"/>
</dbReference>
<name>A0A0S6VX63_9BACT</name>
<dbReference type="Pfam" id="PF00037">
    <property type="entry name" value="Fer4"/>
    <property type="match status" value="1"/>
</dbReference>
<keyword evidence="6" id="KW-1185">Reference proteome</keyword>
<dbReference type="GO" id="GO:0051536">
    <property type="term" value="F:iron-sulfur cluster binding"/>
    <property type="evidence" value="ECO:0007669"/>
    <property type="project" value="UniProtKB-KW"/>
</dbReference>
<dbReference type="InterPro" id="IPR017900">
    <property type="entry name" value="4Fe4S_Fe_S_CS"/>
</dbReference>
<evidence type="ECO:0000256" key="2">
    <source>
        <dbReference type="ARBA" id="ARBA00023004"/>
    </source>
</evidence>
<dbReference type="SUPFAM" id="SSF54862">
    <property type="entry name" value="4Fe-4S ferredoxins"/>
    <property type="match status" value="1"/>
</dbReference>
<dbReference type="InterPro" id="IPR017896">
    <property type="entry name" value="4Fe4S_Fe-S-bd"/>
</dbReference>
<dbReference type="InterPro" id="IPR027417">
    <property type="entry name" value="P-loop_NTPase"/>
</dbReference>
<dbReference type="HOGENOM" id="CLU_067767_1_0_0"/>
<dbReference type="PANTHER" id="PTHR43534">
    <property type="entry name" value="MIND SUPERFAMILY P-LOOP ATPASE CONTAINING AN INSERTED FERREDOXIN DOMAIN"/>
    <property type="match status" value="1"/>
</dbReference>
<dbReference type="PROSITE" id="PS00198">
    <property type="entry name" value="4FE4S_FER_1"/>
    <property type="match status" value="1"/>
</dbReference>
<evidence type="ECO:0000259" key="4">
    <source>
        <dbReference type="PROSITE" id="PS51379"/>
    </source>
</evidence>
<dbReference type="SUPFAM" id="SSF52540">
    <property type="entry name" value="P-loop containing nucleoside triphosphate hydrolases"/>
    <property type="match status" value="1"/>
</dbReference>
<accession>A0A0S6VX63</accession>